<accession>A0A2V1DR70</accession>
<dbReference type="AlphaFoldDB" id="A0A2V1DR70"/>
<evidence type="ECO:0000313" key="2">
    <source>
        <dbReference type="EMBL" id="PVI00372.1"/>
    </source>
</evidence>
<proteinExistence type="predicted"/>
<dbReference type="EMBL" id="KZ805374">
    <property type="protein sequence ID" value="PVI00372.1"/>
    <property type="molecule type" value="Genomic_DNA"/>
</dbReference>
<gene>
    <name evidence="2" type="ORF">DM02DRAFT_394867</name>
</gene>
<reference evidence="2 3" key="1">
    <citation type="journal article" date="2018" name="Sci. Rep.">
        <title>Comparative genomics provides insights into the lifestyle and reveals functional heterogeneity of dark septate endophytic fungi.</title>
        <authorList>
            <person name="Knapp D.G."/>
            <person name="Nemeth J.B."/>
            <person name="Barry K."/>
            <person name="Hainaut M."/>
            <person name="Henrissat B."/>
            <person name="Johnson J."/>
            <person name="Kuo A."/>
            <person name="Lim J.H.P."/>
            <person name="Lipzen A."/>
            <person name="Nolan M."/>
            <person name="Ohm R.A."/>
            <person name="Tamas L."/>
            <person name="Grigoriev I.V."/>
            <person name="Spatafora J.W."/>
            <person name="Nagy L.G."/>
            <person name="Kovacs G.M."/>
        </authorList>
    </citation>
    <scope>NUCLEOTIDE SEQUENCE [LARGE SCALE GENOMIC DNA]</scope>
    <source>
        <strain evidence="2 3">DSE2036</strain>
    </source>
</reference>
<dbReference type="Proteomes" id="UP000244855">
    <property type="component" value="Unassembled WGS sequence"/>
</dbReference>
<keyword evidence="3" id="KW-1185">Reference proteome</keyword>
<name>A0A2V1DR70_9PLEO</name>
<organism evidence="2 3">
    <name type="scientific">Periconia macrospinosa</name>
    <dbReference type="NCBI Taxonomy" id="97972"/>
    <lineage>
        <taxon>Eukaryota</taxon>
        <taxon>Fungi</taxon>
        <taxon>Dikarya</taxon>
        <taxon>Ascomycota</taxon>
        <taxon>Pezizomycotina</taxon>
        <taxon>Dothideomycetes</taxon>
        <taxon>Pleosporomycetidae</taxon>
        <taxon>Pleosporales</taxon>
        <taxon>Massarineae</taxon>
        <taxon>Periconiaceae</taxon>
        <taxon>Periconia</taxon>
    </lineage>
</organism>
<evidence type="ECO:0000256" key="1">
    <source>
        <dbReference type="SAM" id="MobiDB-lite"/>
    </source>
</evidence>
<sequence>MSFTPEEKARLESYEVANFGALLQELQQKPGVASLVKTLKITAEATALHSAGVVFMLAPQVPLHTSNPPQTPQSPLQLAALRLLNLQQRYDETSEPHSSSYLPPQPTTPSPPPRLTSVGLANVPHKSDIQIFTQLPQAWVIWQVSALIDFSLNKFVTLTFSWAAGRNMGSYLPSSSPFGGTDKTLVSPELARMAGRDRGAGGQSTQPIVNGIRYLGLTP</sequence>
<protein>
    <submittedName>
        <fullName evidence="2">Uncharacterized protein</fullName>
    </submittedName>
</protein>
<feature type="compositionally biased region" description="Pro residues" evidence="1">
    <location>
        <begin position="103"/>
        <end position="114"/>
    </location>
</feature>
<feature type="region of interest" description="Disordered" evidence="1">
    <location>
        <begin position="93"/>
        <end position="118"/>
    </location>
</feature>
<evidence type="ECO:0000313" key="3">
    <source>
        <dbReference type="Proteomes" id="UP000244855"/>
    </source>
</evidence>